<evidence type="ECO:0000256" key="3">
    <source>
        <dbReference type="ARBA" id="ARBA00023004"/>
    </source>
</evidence>
<dbReference type="PANTHER" id="PTHR10359:SF19">
    <property type="entry name" value="DNA REPAIR GLYCOSYLASE MJ1434-RELATED"/>
    <property type="match status" value="1"/>
</dbReference>
<dbReference type="PANTHER" id="PTHR10359">
    <property type="entry name" value="A/G-SPECIFIC ADENINE GLYCOSYLASE/ENDONUCLEASE III"/>
    <property type="match status" value="1"/>
</dbReference>
<reference evidence="6 7" key="1">
    <citation type="submission" date="2018-07" db="EMBL/GenBank/DDBJ databases">
        <title>Genomic Encyclopedia of Type Strains, Phase IV (KMG-IV): sequencing the most valuable type-strain genomes for metagenomic binning, comparative biology and taxonomic classification.</title>
        <authorList>
            <person name="Goeker M."/>
        </authorList>
    </citation>
    <scope>NUCLEOTIDE SEQUENCE [LARGE SCALE GENOMIC DNA]</scope>
    <source>
        <strain evidence="6 7">DSM 16500</strain>
    </source>
</reference>
<dbReference type="Gene3D" id="1.10.1670.10">
    <property type="entry name" value="Helix-hairpin-Helix base-excision DNA repair enzymes (C-terminal)"/>
    <property type="match status" value="1"/>
</dbReference>
<keyword evidence="1" id="KW-0004">4Fe-4S</keyword>
<dbReference type="CDD" id="cd00056">
    <property type="entry name" value="ENDO3c"/>
    <property type="match status" value="1"/>
</dbReference>
<evidence type="ECO:0000313" key="6">
    <source>
        <dbReference type="EMBL" id="RDI48592.1"/>
    </source>
</evidence>
<dbReference type="GO" id="GO:0006284">
    <property type="term" value="P:base-excision repair"/>
    <property type="evidence" value="ECO:0007669"/>
    <property type="project" value="InterPro"/>
</dbReference>
<name>A0A370GY62_9COXI</name>
<protein>
    <submittedName>
        <fullName evidence="6">DNA-3-methyladenine glycosylase III</fullName>
    </submittedName>
</protein>
<evidence type="ECO:0000256" key="2">
    <source>
        <dbReference type="ARBA" id="ARBA00022723"/>
    </source>
</evidence>
<sequence length="223" mass="25888">MSPFLHRKLNTLYKQLRETYGPQSWWPAENRFEIMVGAILTQNTNWTNVEKAIHQLKQNNCLSPEAIHALPEARLAGYIKSSGYYNQKARRLKLFCQWYLEQGGYKKLKRHATPALRQMLLDLHGIGNETADDILLYAFDRPVFVIDAYTHRLLQRTGLTGKLNYEEAQIHFHQALPPDEKLFSEYHALIVQHAKHACRKVPLCGQCSLKRTCAHYRENAASR</sequence>
<dbReference type="InterPro" id="IPR023170">
    <property type="entry name" value="HhH_base_excis_C"/>
</dbReference>
<proteinExistence type="predicted"/>
<keyword evidence="2" id="KW-0479">Metal-binding</keyword>
<keyword evidence="7" id="KW-1185">Reference proteome</keyword>
<dbReference type="GO" id="GO:0003824">
    <property type="term" value="F:catalytic activity"/>
    <property type="evidence" value="ECO:0007669"/>
    <property type="project" value="InterPro"/>
</dbReference>
<evidence type="ECO:0000256" key="1">
    <source>
        <dbReference type="ARBA" id="ARBA00022485"/>
    </source>
</evidence>
<organism evidence="6 7">
    <name type="scientific">Aquicella lusitana</name>
    <dbReference type="NCBI Taxonomy" id="254246"/>
    <lineage>
        <taxon>Bacteria</taxon>
        <taxon>Pseudomonadati</taxon>
        <taxon>Pseudomonadota</taxon>
        <taxon>Gammaproteobacteria</taxon>
        <taxon>Legionellales</taxon>
        <taxon>Coxiellaceae</taxon>
        <taxon>Aquicella</taxon>
    </lineage>
</organism>
<evidence type="ECO:0000313" key="7">
    <source>
        <dbReference type="Proteomes" id="UP000254720"/>
    </source>
</evidence>
<dbReference type="PIRSF" id="PIRSF001435">
    <property type="entry name" value="Nth"/>
    <property type="match status" value="1"/>
</dbReference>
<dbReference type="SUPFAM" id="SSF48150">
    <property type="entry name" value="DNA-glycosylase"/>
    <property type="match status" value="1"/>
</dbReference>
<accession>A0A370GY62</accession>
<evidence type="ECO:0000259" key="5">
    <source>
        <dbReference type="SMART" id="SM00478"/>
    </source>
</evidence>
<feature type="domain" description="HhH-GPD" evidence="5">
    <location>
        <begin position="40"/>
        <end position="196"/>
    </location>
</feature>
<dbReference type="SMART" id="SM00478">
    <property type="entry name" value="ENDO3c"/>
    <property type="match status" value="1"/>
</dbReference>
<dbReference type="RefSeq" id="WP_114833401.1">
    <property type="nucleotide sequence ID" value="NZ_LR699114.1"/>
</dbReference>
<dbReference type="Pfam" id="PF00730">
    <property type="entry name" value="HhH-GPD"/>
    <property type="match status" value="1"/>
</dbReference>
<dbReference type="Gene3D" id="1.10.340.30">
    <property type="entry name" value="Hypothetical protein, domain 2"/>
    <property type="match status" value="1"/>
</dbReference>
<comment type="caution">
    <text evidence="6">The sequence shown here is derived from an EMBL/GenBank/DDBJ whole genome shotgun (WGS) entry which is preliminary data.</text>
</comment>
<dbReference type="AlphaFoldDB" id="A0A370GY62"/>
<keyword evidence="4" id="KW-0411">Iron-sulfur</keyword>
<dbReference type="Proteomes" id="UP000254720">
    <property type="component" value="Unassembled WGS sequence"/>
</dbReference>
<dbReference type="GO" id="GO:0051539">
    <property type="term" value="F:4 iron, 4 sulfur cluster binding"/>
    <property type="evidence" value="ECO:0007669"/>
    <property type="project" value="UniProtKB-KW"/>
</dbReference>
<evidence type="ECO:0000256" key="4">
    <source>
        <dbReference type="ARBA" id="ARBA00023014"/>
    </source>
</evidence>
<dbReference type="InterPro" id="IPR011257">
    <property type="entry name" value="DNA_glycosylase"/>
</dbReference>
<dbReference type="EMBL" id="QQAX01000002">
    <property type="protein sequence ID" value="RDI48592.1"/>
    <property type="molecule type" value="Genomic_DNA"/>
</dbReference>
<dbReference type="OrthoDB" id="9802365at2"/>
<keyword evidence="3" id="KW-0408">Iron</keyword>
<dbReference type="GO" id="GO:0046872">
    <property type="term" value="F:metal ion binding"/>
    <property type="evidence" value="ECO:0007669"/>
    <property type="project" value="UniProtKB-KW"/>
</dbReference>
<gene>
    <name evidence="6" type="ORF">C8D86_10219</name>
</gene>
<dbReference type="InterPro" id="IPR003265">
    <property type="entry name" value="HhH-GPD_domain"/>
</dbReference>